<organism evidence="1 2">
    <name type="scientific">Paspalum notatum var. saurae</name>
    <dbReference type="NCBI Taxonomy" id="547442"/>
    <lineage>
        <taxon>Eukaryota</taxon>
        <taxon>Viridiplantae</taxon>
        <taxon>Streptophyta</taxon>
        <taxon>Embryophyta</taxon>
        <taxon>Tracheophyta</taxon>
        <taxon>Spermatophyta</taxon>
        <taxon>Magnoliopsida</taxon>
        <taxon>Liliopsida</taxon>
        <taxon>Poales</taxon>
        <taxon>Poaceae</taxon>
        <taxon>PACMAD clade</taxon>
        <taxon>Panicoideae</taxon>
        <taxon>Andropogonodae</taxon>
        <taxon>Paspaleae</taxon>
        <taxon>Paspalinae</taxon>
        <taxon>Paspalum</taxon>
    </lineage>
</organism>
<proteinExistence type="predicted"/>
<keyword evidence="2" id="KW-1185">Reference proteome</keyword>
<evidence type="ECO:0000313" key="1">
    <source>
        <dbReference type="EMBL" id="WVZ88453.1"/>
    </source>
</evidence>
<name>A0AAQ3X785_PASNO</name>
<accession>A0AAQ3X785</accession>
<reference evidence="1 2" key="1">
    <citation type="submission" date="2024-02" db="EMBL/GenBank/DDBJ databases">
        <title>High-quality chromosome-scale genome assembly of Pensacola bahiagrass (Paspalum notatum Flugge var. saurae).</title>
        <authorList>
            <person name="Vega J.M."/>
            <person name="Podio M."/>
            <person name="Orjuela J."/>
            <person name="Siena L.A."/>
            <person name="Pessino S.C."/>
            <person name="Combes M.C."/>
            <person name="Mariac C."/>
            <person name="Albertini E."/>
            <person name="Pupilli F."/>
            <person name="Ortiz J.P.A."/>
            <person name="Leblanc O."/>
        </authorList>
    </citation>
    <scope>NUCLEOTIDE SEQUENCE [LARGE SCALE GENOMIC DNA]</scope>
    <source>
        <strain evidence="1">R1</strain>
        <tissue evidence="1">Leaf</tissue>
    </source>
</reference>
<dbReference type="EMBL" id="CP144752">
    <property type="protein sequence ID" value="WVZ88453.1"/>
    <property type="molecule type" value="Genomic_DNA"/>
</dbReference>
<sequence length="185" mass="21376">MLFPKANAINNRFPSMVIAGSSNPNRNSFEKFEFIKRHRMDKSMRSQTRQFGTNLSNCSRDEAGNNGVTLLDKNVDPMDLSRQTKFCNRKSKRSQSLMEGKPQKNDDIHDGVVKHQTSRPLKKTRRLLEMEDGDRQVEDAFQSKHYMWGVFKPKEDKAVPVAESLTTATCYTQEVEKERCRLSNK</sequence>
<protein>
    <submittedName>
        <fullName evidence="1">Uncharacterized protein</fullName>
    </submittedName>
</protein>
<gene>
    <name evidence="1" type="ORF">U9M48_034973</name>
</gene>
<dbReference type="Proteomes" id="UP001341281">
    <property type="component" value="Chromosome 08"/>
</dbReference>
<evidence type="ECO:0000313" key="2">
    <source>
        <dbReference type="Proteomes" id="UP001341281"/>
    </source>
</evidence>
<dbReference type="AlphaFoldDB" id="A0AAQ3X785"/>